<dbReference type="EMBL" id="SOFD01000025">
    <property type="protein sequence ID" value="TFB77173.1"/>
    <property type="molecule type" value="Genomic_DNA"/>
</dbReference>
<protein>
    <submittedName>
        <fullName evidence="8">DUF202 domain-containing protein</fullName>
    </submittedName>
</protein>
<accession>A0A4R8V3F8</accession>
<dbReference type="EMBL" id="FNIB01000005">
    <property type="protein sequence ID" value="SDN37132.1"/>
    <property type="molecule type" value="Genomic_DNA"/>
</dbReference>
<evidence type="ECO:0000313" key="9">
    <source>
        <dbReference type="Proteomes" id="UP000199639"/>
    </source>
</evidence>
<dbReference type="InterPro" id="IPR003807">
    <property type="entry name" value="DUF202"/>
</dbReference>
<evidence type="ECO:0000259" key="6">
    <source>
        <dbReference type="Pfam" id="PF02656"/>
    </source>
</evidence>
<reference evidence="8 10" key="2">
    <citation type="submission" date="2019-03" db="EMBL/GenBank/DDBJ databases">
        <title>Genomics of glacier-inhabiting Cryobacterium strains.</title>
        <authorList>
            <person name="Liu Q."/>
            <person name="Xin Y.-H."/>
        </authorList>
    </citation>
    <scope>NUCLEOTIDE SEQUENCE [LARGE SCALE GENOMIC DNA]</scope>
    <source>
        <strain evidence="8 10">Hh8</strain>
    </source>
</reference>
<dbReference type="AlphaFoldDB" id="A0A4R8V3F8"/>
<evidence type="ECO:0000256" key="5">
    <source>
        <dbReference type="SAM" id="Phobius"/>
    </source>
</evidence>
<reference evidence="7 9" key="1">
    <citation type="submission" date="2016-10" db="EMBL/GenBank/DDBJ databases">
        <authorList>
            <person name="Varghese N."/>
            <person name="Submissions S."/>
        </authorList>
    </citation>
    <scope>NUCLEOTIDE SEQUENCE [LARGE SCALE GENOMIC DNA]</scope>
    <source>
        <strain evidence="7 9">CGMCC 1.11215</strain>
    </source>
</reference>
<evidence type="ECO:0000313" key="7">
    <source>
        <dbReference type="EMBL" id="SDN37132.1"/>
    </source>
</evidence>
<evidence type="ECO:0000313" key="10">
    <source>
        <dbReference type="Proteomes" id="UP000298252"/>
    </source>
</evidence>
<feature type="transmembrane region" description="Helical" evidence="5">
    <location>
        <begin position="20"/>
        <end position="39"/>
    </location>
</feature>
<dbReference type="GO" id="GO:0012505">
    <property type="term" value="C:endomembrane system"/>
    <property type="evidence" value="ECO:0007669"/>
    <property type="project" value="UniProtKB-SubCell"/>
</dbReference>
<feature type="domain" description="DUF202" evidence="6">
    <location>
        <begin position="10"/>
        <end position="73"/>
    </location>
</feature>
<dbReference type="STRING" id="1424659.SAMN05216368_10563"/>
<organism evidence="7 9">
    <name type="scientific">Cryobacterium flavum</name>
    <dbReference type="NCBI Taxonomy" id="1424659"/>
    <lineage>
        <taxon>Bacteria</taxon>
        <taxon>Bacillati</taxon>
        <taxon>Actinomycetota</taxon>
        <taxon>Actinomycetes</taxon>
        <taxon>Micrococcales</taxon>
        <taxon>Microbacteriaceae</taxon>
        <taxon>Cryobacterium</taxon>
    </lineage>
</organism>
<evidence type="ECO:0000256" key="2">
    <source>
        <dbReference type="ARBA" id="ARBA00022692"/>
    </source>
</evidence>
<evidence type="ECO:0000256" key="3">
    <source>
        <dbReference type="ARBA" id="ARBA00022989"/>
    </source>
</evidence>
<keyword evidence="4 5" id="KW-0472">Membrane</keyword>
<proteinExistence type="predicted"/>
<dbReference type="Pfam" id="PF02656">
    <property type="entry name" value="DUF202"/>
    <property type="match status" value="1"/>
</dbReference>
<sequence>MSGMRIFESGLQPERTLLAWRRTCLVLALGVAVSIRFGAIADPLLALLIGLPALALVGAAYALTSIRYHRATRALVDNPTAAISGGKAVAAVTLTALLIGLAALVFVVSQSAVLAGWG</sequence>
<evidence type="ECO:0000313" key="8">
    <source>
        <dbReference type="EMBL" id="TFB77173.1"/>
    </source>
</evidence>
<name>A0A4R8V3F8_9MICO</name>
<evidence type="ECO:0000256" key="1">
    <source>
        <dbReference type="ARBA" id="ARBA00004127"/>
    </source>
</evidence>
<feature type="transmembrane region" description="Helical" evidence="5">
    <location>
        <begin position="45"/>
        <end position="68"/>
    </location>
</feature>
<keyword evidence="3 5" id="KW-1133">Transmembrane helix</keyword>
<keyword evidence="10" id="KW-1185">Reference proteome</keyword>
<dbReference type="Proteomes" id="UP000298252">
    <property type="component" value="Unassembled WGS sequence"/>
</dbReference>
<feature type="transmembrane region" description="Helical" evidence="5">
    <location>
        <begin position="88"/>
        <end position="108"/>
    </location>
</feature>
<evidence type="ECO:0000256" key="4">
    <source>
        <dbReference type="ARBA" id="ARBA00023136"/>
    </source>
</evidence>
<keyword evidence="2 5" id="KW-0812">Transmembrane</keyword>
<dbReference type="Proteomes" id="UP000199639">
    <property type="component" value="Unassembled WGS sequence"/>
</dbReference>
<comment type="subcellular location">
    <subcellularLocation>
        <location evidence="1">Endomembrane system</location>
        <topology evidence="1">Multi-pass membrane protein</topology>
    </subcellularLocation>
</comment>
<gene>
    <name evidence="8" type="ORF">E3O21_09770</name>
    <name evidence="7" type="ORF">SAMN05216368_10563</name>
</gene>